<gene>
    <name evidence="2" type="ORF">H5410_061670</name>
</gene>
<dbReference type="EMBL" id="JACXVP010000012">
    <property type="protein sequence ID" value="KAG5571904.1"/>
    <property type="molecule type" value="Genomic_DNA"/>
</dbReference>
<comment type="caution">
    <text evidence="2">The sequence shown here is derived from an EMBL/GenBank/DDBJ whole genome shotgun (WGS) entry which is preliminary data.</text>
</comment>
<evidence type="ECO:0000256" key="1">
    <source>
        <dbReference type="SAM" id="MobiDB-lite"/>
    </source>
</evidence>
<feature type="compositionally biased region" description="Basic residues" evidence="1">
    <location>
        <begin position="33"/>
        <end position="42"/>
    </location>
</feature>
<organism evidence="2 3">
    <name type="scientific">Solanum commersonii</name>
    <name type="common">Commerson's wild potato</name>
    <name type="synonym">Commerson's nightshade</name>
    <dbReference type="NCBI Taxonomy" id="4109"/>
    <lineage>
        <taxon>Eukaryota</taxon>
        <taxon>Viridiplantae</taxon>
        <taxon>Streptophyta</taxon>
        <taxon>Embryophyta</taxon>
        <taxon>Tracheophyta</taxon>
        <taxon>Spermatophyta</taxon>
        <taxon>Magnoliopsida</taxon>
        <taxon>eudicotyledons</taxon>
        <taxon>Gunneridae</taxon>
        <taxon>Pentapetalae</taxon>
        <taxon>asterids</taxon>
        <taxon>lamiids</taxon>
        <taxon>Solanales</taxon>
        <taxon>Solanaceae</taxon>
        <taxon>Solanoideae</taxon>
        <taxon>Solaneae</taxon>
        <taxon>Solanum</taxon>
    </lineage>
</organism>
<reference evidence="2 3" key="1">
    <citation type="submission" date="2020-09" db="EMBL/GenBank/DDBJ databases">
        <title>De no assembly of potato wild relative species, Solanum commersonii.</title>
        <authorList>
            <person name="Cho K."/>
        </authorList>
    </citation>
    <scope>NUCLEOTIDE SEQUENCE [LARGE SCALE GENOMIC DNA]</scope>
    <source>
        <strain evidence="2">LZ3.2</strain>
        <tissue evidence="2">Leaf</tissue>
    </source>
</reference>
<feature type="region of interest" description="Disordered" evidence="1">
    <location>
        <begin position="1"/>
        <end position="63"/>
    </location>
</feature>
<dbReference type="AlphaFoldDB" id="A0A9J5W9W2"/>
<keyword evidence="3" id="KW-1185">Reference proteome</keyword>
<accession>A0A9J5W9W2</accession>
<name>A0A9J5W9W2_SOLCO</name>
<protein>
    <submittedName>
        <fullName evidence="2">Uncharacterized protein</fullName>
    </submittedName>
</protein>
<evidence type="ECO:0000313" key="2">
    <source>
        <dbReference type="EMBL" id="KAG5571904.1"/>
    </source>
</evidence>
<dbReference type="OrthoDB" id="1837276at2759"/>
<sequence length="251" mass="28494">MVESRSKGDKKRYGTRSETQKVMGSAITARLIQTKRARKRRREGHEPEKPTSTPLPIGSSDTESDDVVVYVAKRKKEGEDKRVKSKGIQKAAKTVLLAQNPTSQEMTREERIVEMQNHKVLNGRVFNPDILTTFGMSNIFDVVSLQGWGHLFEPLAPYLHEPERMEEAGLLSIILKIFQDEESLGIILGVPVKGIRSIEDCKPSNEFPKQATKRGDIKRAGLPKNFLKGEYQLLFEFINKDLSEKKEKEKT</sequence>
<proteinExistence type="predicted"/>
<dbReference type="Proteomes" id="UP000824120">
    <property type="component" value="Chromosome 12"/>
</dbReference>
<evidence type="ECO:0000313" key="3">
    <source>
        <dbReference type="Proteomes" id="UP000824120"/>
    </source>
</evidence>